<dbReference type="EC" id="2.6.1.-" evidence="6"/>
<protein>
    <recommendedName>
        <fullName evidence="6">Aminotransferase</fullName>
        <ecNumber evidence="6">2.6.1.-</ecNumber>
    </recommendedName>
</protein>
<evidence type="ECO:0000259" key="7">
    <source>
        <dbReference type="Pfam" id="PF00155"/>
    </source>
</evidence>
<dbReference type="STRING" id="1144750.SAMN05443431_107105"/>
<evidence type="ECO:0000256" key="6">
    <source>
        <dbReference type="RuleBase" id="RU000481"/>
    </source>
</evidence>
<dbReference type="RefSeq" id="WP_090840869.1">
    <property type="nucleotide sequence ID" value="NZ_FORM01000007.1"/>
</dbReference>
<evidence type="ECO:0000313" key="8">
    <source>
        <dbReference type="EMBL" id="SFJ41031.1"/>
    </source>
</evidence>
<keyword evidence="3 6" id="KW-0032">Aminotransferase</keyword>
<dbReference type="GO" id="GO:0006520">
    <property type="term" value="P:amino acid metabolic process"/>
    <property type="evidence" value="ECO:0007669"/>
    <property type="project" value="InterPro"/>
</dbReference>
<proteinExistence type="inferred from homology"/>
<keyword evidence="5" id="KW-0663">Pyridoxal phosphate</keyword>
<dbReference type="Pfam" id="PF00155">
    <property type="entry name" value="Aminotran_1_2"/>
    <property type="match status" value="1"/>
</dbReference>
<accession>A0A1I3R6I5</accession>
<comment type="cofactor">
    <cofactor evidence="1 6">
        <name>pyridoxal 5'-phosphate</name>
        <dbReference type="ChEBI" id="CHEBI:597326"/>
    </cofactor>
</comment>
<dbReference type="Gene3D" id="3.40.640.10">
    <property type="entry name" value="Type I PLP-dependent aspartate aminotransferase-like (Major domain)"/>
    <property type="match status" value="1"/>
</dbReference>
<dbReference type="Gene3D" id="3.90.1150.10">
    <property type="entry name" value="Aspartate Aminotransferase, domain 1"/>
    <property type="match status" value="1"/>
</dbReference>
<dbReference type="InterPro" id="IPR022518">
    <property type="entry name" value="Aspartate_4-decarboxylase"/>
</dbReference>
<dbReference type="PANTHER" id="PTHR46383:SF1">
    <property type="entry name" value="ASPARTATE AMINOTRANSFERASE"/>
    <property type="match status" value="1"/>
</dbReference>
<dbReference type="InterPro" id="IPR050596">
    <property type="entry name" value="AspAT/PAT-like"/>
</dbReference>
<dbReference type="InterPro" id="IPR004839">
    <property type="entry name" value="Aminotransferase_I/II_large"/>
</dbReference>
<dbReference type="InterPro" id="IPR004838">
    <property type="entry name" value="NHTrfase_class1_PyrdxlP-BS"/>
</dbReference>
<sequence>MKKQEEVELNTLSPFEVKDTLIKLAKSNHQHSMINAGRGNPNWIATKPRDAYFQLGLFSLEESKRQFQELDGFGGITDKDGITKRFEAYLALNKNVIGLRYLRDLFQFAVANYGMDSDDLMFEWVNGIIGNNYPEPGRMLKHSETIAHAYLMKEMSAGTTPPNSKYDVFATEGGTAAMVYIFNSLKANKFLKAGDTIAIGAPIFTPYFEMPALKDYDLKMVLINADEDNNWQIPDSEIDKLKDTKVKAFFLVNPSNPPSVKLSNDTLDKIAQIAKDREDLILLTDDVYGSFTENFTSLAIKAPESTILVYSYSKYFGATGWRLGVIALNENNIFDKMLAKLPEEDKVELRERYETISLNPDGIKMIDRFVADSRSVALNHTAGLSTPQQIQMSLFSLATLIDKENKYKTNVKKLVRNRYDKLYKDLPGTPLISDKNENAAYYYTLVDFLNLAKDKYSQEFSTWVGENYNALDPVIRLAEEESIVAMPGGGFDGPDWTIRFSLANSYSEDFEKISILMNDIIDEYYYAYQSK</sequence>
<dbReference type="PROSITE" id="PS00105">
    <property type="entry name" value="AA_TRANSFER_CLASS_1"/>
    <property type="match status" value="1"/>
</dbReference>
<reference evidence="9" key="1">
    <citation type="submission" date="2016-10" db="EMBL/GenBank/DDBJ databases">
        <authorList>
            <person name="Varghese N."/>
            <person name="Submissions S."/>
        </authorList>
    </citation>
    <scope>NUCLEOTIDE SEQUENCE [LARGE SCALE GENOMIC DNA]</scope>
    <source>
        <strain evidence="9">DSM 28881</strain>
    </source>
</reference>
<evidence type="ECO:0000256" key="2">
    <source>
        <dbReference type="ARBA" id="ARBA00007441"/>
    </source>
</evidence>
<dbReference type="NCBIfam" id="TIGR03801">
    <property type="entry name" value="asp_4_decarbox"/>
    <property type="match status" value="1"/>
</dbReference>
<dbReference type="NCBIfam" id="NF006755">
    <property type="entry name" value="PRK09275.1"/>
    <property type="match status" value="1"/>
</dbReference>
<gene>
    <name evidence="8" type="ORF">SAMN05443431_107105</name>
</gene>
<evidence type="ECO:0000256" key="3">
    <source>
        <dbReference type="ARBA" id="ARBA00022576"/>
    </source>
</evidence>
<dbReference type="Proteomes" id="UP000199559">
    <property type="component" value="Unassembled WGS sequence"/>
</dbReference>
<evidence type="ECO:0000256" key="4">
    <source>
        <dbReference type="ARBA" id="ARBA00022679"/>
    </source>
</evidence>
<name>A0A1I3R6I5_9FLAO</name>
<keyword evidence="9" id="KW-1185">Reference proteome</keyword>
<dbReference type="InterPro" id="IPR015422">
    <property type="entry name" value="PyrdxlP-dep_Trfase_small"/>
</dbReference>
<organism evidence="8 9">
    <name type="scientific">Olleya namhaensis</name>
    <dbReference type="NCBI Taxonomy" id="1144750"/>
    <lineage>
        <taxon>Bacteria</taxon>
        <taxon>Pseudomonadati</taxon>
        <taxon>Bacteroidota</taxon>
        <taxon>Flavobacteriia</taxon>
        <taxon>Flavobacteriales</taxon>
        <taxon>Flavobacteriaceae</taxon>
    </lineage>
</organism>
<dbReference type="Gene3D" id="1.10.20.110">
    <property type="match status" value="1"/>
</dbReference>
<dbReference type="InterPro" id="IPR015424">
    <property type="entry name" value="PyrdxlP-dep_Trfase"/>
</dbReference>
<dbReference type="GO" id="GO:0008483">
    <property type="term" value="F:transaminase activity"/>
    <property type="evidence" value="ECO:0007669"/>
    <property type="project" value="UniProtKB-KW"/>
</dbReference>
<feature type="domain" description="Aminotransferase class I/classII large" evidence="7">
    <location>
        <begin position="165"/>
        <end position="511"/>
    </location>
</feature>
<evidence type="ECO:0000256" key="1">
    <source>
        <dbReference type="ARBA" id="ARBA00001933"/>
    </source>
</evidence>
<dbReference type="CDD" id="cd00609">
    <property type="entry name" value="AAT_like"/>
    <property type="match status" value="1"/>
</dbReference>
<comment type="similarity">
    <text evidence="2 6">Belongs to the class-I pyridoxal-phosphate-dependent aminotransferase family.</text>
</comment>
<evidence type="ECO:0000313" key="9">
    <source>
        <dbReference type="Proteomes" id="UP000199559"/>
    </source>
</evidence>
<keyword evidence="4 6" id="KW-0808">Transferase</keyword>
<dbReference type="SUPFAM" id="SSF53383">
    <property type="entry name" value="PLP-dependent transferases"/>
    <property type="match status" value="1"/>
</dbReference>
<evidence type="ECO:0000256" key="5">
    <source>
        <dbReference type="ARBA" id="ARBA00022898"/>
    </source>
</evidence>
<dbReference type="GO" id="GO:0030170">
    <property type="term" value="F:pyridoxal phosphate binding"/>
    <property type="evidence" value="ECO:0007669"/>
    <property type="project" value="InterPro"/>
</dbReference>
<dbReference type="PANTHER" id="PTHR46383">
    <property type="entry name" value="ASPARTATE AMINOTRANSFERASE"/>
    <property type="match status" value="1"/>
</dbReference>
<dbReference type="AlphaFoldDB" id="A0A1I3R6I5"/>
<dbReference type="InterPro" id="IPR015421">
    <property type="entry name" value="PyrdxlP-dep_Trfase_major"/>
</dbReference>
<dbReference type="EMBL" id="FORM01000007">
    <property type="protein sequence ID" value="SFJ41031.1"/>
    <property type="molecule type" value="Genomic_DNA"/>
</dbReference>